<feature type="domain" description="EAL" evidence="7">
    <location>
        <begin position="496"/>
        <end position="747"/>
    </location>
</feature>
<dbReference type="InterPro" id="IPR043128">
    <property type="entry name" value="Rev_trsase/Diguanyl_cyclase"/>
</dbReference>
<dbReference type="Gene3D" id="3.30.70.270">
    <property type="match status" value="1"/>
</dbReference>
<gene>
    <name evidence="9" type="ORF">J5W02_03140</name>
</gene>
<dbReference type="PROSITE" id="PS50883">
    <property type="entry name" value="EAL"/>
    <property type="match status" value="1"/>
</dbReference>
<dbReference type="Proteomes" id="UP000719942">
    <property type="component" value="Unassembled WGS sequence"/>
</dbReference>
<evidence type="ECO:0000256" key="1">
    <source>
        <dbReference type="ARBA" id="ARBA00004651"/>
    </source>
</evidence>
<dbReference type="SUPFAM" id="SSF55073">
    <property type="entry name" value="Nucleotide cyclase"/>
    <property type="match status" value="1"/>
</dbReference>
<dbReference type="Pfam" id="PF02743">
    <property type="entry name" value="dCache_1"/>
    <property type="match status" value="1"/>
</dbReference>
<dbReference type="Pfam" id="PF00563">
    <property type="entry name" value="EAL"/>
    <property type="match status" value="1"/>
</dbReference>
<accession>A0ABS7DL04</accession>
<dbReference type="RefSeq" id="WP_219964186.1">
    <property type="nucleotide sequence ID" value="NZ_JAGFNZ010000001.1"/>
</dbReference>
<evidence type="ECO:0000256" key="3">
    <source>
        <dbReference type="ARBA" id="ARBA00022692"/>
    </source>
</evidence>
<dbReference type="InterPro" id="IPR035919">
    <property type="entry name" value="EAL_sf"/>
</dbReference>
<feature type="transmembrane region" description="Helical" evidence="6">
    <location>
        <begin position="276"/>
        <end position="299"/>
    </location>
</feature>
<dbReference type="Gene3D" id="3.20.20.450">
    <property type="entry name" value="EAL domain"/>
    <property type="match status" value="1"/>
</dbReference>
<keyword evidence="5 6" id="KW-0472">Membrane</keyword>
<dbReference type="SMART" id="SM00052">
    <property type="entry name" value="EAL"/>
    <property type="match status" value="1"/>
</dbReference>
<dbReference type="InterPro" id="IPR029787">
    <property type="entry name" value="Nucleotide_cyclase"/>
</dbReference>
<dbReference type="SMART" id="SM00267">
    <property type="entry name" value="GGDEF"/>
    <property type="match status" value="1"/>
</dbReference>
<dbReference type="Gene3D" id="3.30.450.20">
    <property type="entry name" value="PAS domain"/>
    <property type="match status" value="1"/>
</dbReference>
<comment type="caution">
    <text evidence="9">The sequence shown here is derived from an EMBL/GenBank/DDBJ whole genome shotgun (WGS) entry which is preliminary data.</text>
</comment>
<dbReference type="PANTHER" id="PTHR33121">
    <property type="entry name" value="CYCLIC DI-GMP PHOSPHODIESTERASE PDEF"/>
    <property type="match status" value="1"/>
</dbReference>
<evidence type="ECO:0000256" key="6">
    <source>
        <dbReference type="SAM" id="Phobius"/>
    </source>
</evidence>
<feature type="transmembrane region" description="Helical" evidence="6">
    <location>
        <begin position="9"/>
        <end position="34"/>
    </location>
</feature>
<proteinExistence type="predicted"/>
<sequence length="748" mass="83932">MKYQRNKIILIIAVVVAVLMILGLGFVMGVRGILTRSTQTSLQKISEQGANAVHVAIEGNLDVLSALSEQNGLTEGKQEQMRILSDEARRKNFVRVAFVDRSGHAITSDGKEIRINERDYFKKAIAGYANISGELYDLFAPHNKIIAYAVPVIRSRKVVGALVATTPDDEDLNIMDHIAVDSDYSIYIISNTGQMISNRNGQERFGNFFQYIGPQSSQREISAMRRDFLSMRSGKGACTVNGTAKLVGYSSIPQTDDWMFAVLVAESKIMAPGYQIMVMSAVLLGLLILEFIIAAIGFFKFKKSSYEANVRRKEDISYYTYTDPLTNLPNRKGIEKNISEWIKFSRANGKNGAAFFLDIDNFQSVNNTFGIEIGDSFLASAAARLASVEGENIMLGRIGGDEFVLLISNVNTSEELEKYAKDILNLFKEPFLIHGNVIQLSCSVGAILFNYRENMKNNGFDEIINRGEFVLHEAKSKSKGSYALFNDDFGITIDRQHQMERELKLSIHNNELCCYFQPQYDYEKKSIVGFESLARWHSAKFGMVSPVTFISMAENTGFIKELGRFVVDQTFAFAKTIQGRGIRVSFNASPVELLQADYVNYVIERFCYYGLTPGSVAIEVTESSLIESFDEVIKKFKILSGYGIYVYLDDFGTGFSSLTYLKNLPIHSVKIDKSFIDEVVTDRVGRDIVDMIVRLAKRLNLEVIAEGVETQAQIECIYDCGCRMIQGYFISPPVPWERALSLLDVMHK</sequence>
<keyword evidence="3 6" id="KW-0812">Transmembrane</keyword>
<evidence type="ECO:0000256" key="5">
    <source>
        <dbReference type="ARBA" id="ARBA00023136"/>
    </source>
</evidence>
<keyword evidence="4 6" id="KW-1133">Transmembrane helix</keyword>
<keyword evidence="2" id="KW-1003">Cell membrane</keyword>
<reference evidence="9 10" key="1">
    <citation type="submission" date="2021-03" db="EMBL/GenBank/DDBJ databases">
        <title>Caproiciproducens sp. nov. isolated from feces of cow.</title>
        <authorList>
            <person name="Choi J.-Y."/>
        </authorList>
    </citation>
    <scope>NUCLEOTIDE SEQUENCE [LARGE SCALE GENOMIC DNA]</scope>
    <source>
        <strain evidence="9 10">AGMB10547</strain>
    </source>
</reference>
<dbReference type="CDD" id="cd01949">
    <property type="entry name" value="GGDEF"/>
    <property type="match status" value="1"/>
</dbReference>
<dbReference type="InterPro" id="IPR000160">
    <property type="entry name" value="GGDEF_dom"/>
</dbReference>
<dbReference type="EMBL" id="JAGFNZ010000001">
    <property type="protein sequence ID" value="MBW7571799.1"/>
    <property type="molecule type" value="Genomic_DNA"/>
</dbReference>
<evidence type="ECO:0000259" key="7">
    <source>
        <dbReference type="PROSITE" id="PS50883"/>
    </source>
</evidence>
<dbReference type="NCBIfam" id="TIGR00254">
    <property type="entry name" value="GGDEF"/>
    <property type="match status" value="1"/>
</dbReference>
<comment type="subcellular location">
    <subcellularLocation>
        <location evidence="1">Cell membrane</location>
        <topology evidence="1">Multi-pass membrane protein</topology>
    </subcellularLocation>
</comment>
<keyword evidence="10" id="KW-1185">Reference proteome</keyword>
<feature type="domain" description="GGDEF" evidence="8">
    <location>
        <begin position="350"/>
        <end position="487"/>
    </location>
</feature>
<evidence type="ECO:0000313" key="10">
    <source>
        <dbReference type="Proteomes" id="UP000719942"/>
    </source>
</evidence>
<dbReference type="InterPro" id="IPR033479">
    <property type="entry name" value="dCache_1"/>
</dbReference>
<evidence type="ECO:0000256" key="2">
    <source>
        <dbReference type="ARBA" id="ARBA00022475"/>
    </source>
</evidence>
<organism evidence="9 10">
    <name type="scientific">Caproiciproducens faecalis</name>
    <dbReference type="NCBI Taxonomy" id="2820301"/>
    <lineage>
        <taxon>Bacteria</taxon>
        <taxon>Bacillati</taxon>
        <taxon>Bacillota</taxon>
        <taxon>Clostridia</taxon>
        <taxon>Eubacteriales</taxon>
        <taxon>Acutalibacteraceae</taxon>
        <taxon>Caproiciproducens</taxon>
    </lineage>
</organism>
<evidence type="ECO:0000259" key="8">
    <source>
        <dbReference type="PROSITE" id="PS50887"/>
    </source>
</evidence>
<protein>
    <submittedName>
        <fullName evidence="9">EAL domain-containing protein</fullName>
    </submittedName>
</protein>
<name>A0ABS7DL04_9FIRM</name>
<dbReference type="CDD" id="cd01948">
    <property type="entry name" value="EAL"/>
    <property type="match status" value="1"/>
</dbReference>
<dbReference type="InterPro" id="IPR001633">
    <property type="entry name" value="EAL_dom"/>
</dbReference>
<dbReference type="SUPFAM" id="SSF141868">
    <property type="entry name" value="EAL domain-like"/>
    <property type="match status" value="1"/>
</dbReference>
<dbReference type="InterPro" id="IPR050706">
    <property type="entry name" value="Cyclic-di-GMP_PDE-like"/>
</dbReference>
<evidence type="ECO:0000256" key="4">
    <source>
        <dbReference type="ARBA" id="ARBA00022989"/>
    </source>
</evidence>
<dbReference type="PANTHER" id="PTHR33121:SF70">
    <property type="entry name" value="SIGNALING PROTEIN YKOW"/>
    <property type="match status" value="1"/>
</dbReference>
<dbReference type="Pfam" id="PF00990">
    <property type="entry name" value="GGDEF"/>
    <property type="match status" value="1"/>
</dbReference>
<dbReference type="PROSITE" id="PS50887">
    <property type="entry name" value="GGDEF"/>
    <property type="match status" value="1"/>
</dbReference>
<evidence type="ECO:0000313" key="9">
    <source>
        <dbReference type="EMBL" id="MBW7571799.1"/>
    </source>
</evidence>